<sequence length="474" mass="51879">MESCLAGFKASRMNLLVISVLLTGAVGKEEIPGVYGLGCASVGSKLYAFGGSMAAGEKRPNRKVFSLDLTRPNSPAWKTTPLTIPYDAMYPGVAALNSTHLMIIGGKKVSIEEGFYSFNPAANQDSFSAMPPPNQFKLAGSDSDLLYFPYAGGFMQISKNQYLFYGGFQFKNDLSDASFVNFMHRFDSSTNQWSDDNPQGGPNTYFQSGNIYKNNLYVLGGLDAKDRIQSLAQGWKYDPKLKVWSKFTTKGIDPGNRSHHSAVVVDNLLYVVGGQNIKSINGRIDVLDLDNLTWSTRKVPGLMGKLQGCLNHHEGKLFYSFGFSDPFTSSSVAIDLKSFEISSSDGAAPKTHAPEEPTPISVVIGITVGCILGVFAIVFLVLLARRVKQIHNQNVEHQIVYNRQLDEYNQIVSNNPIEPLPPVEEVPFPMVDGMLGSAPSTVTTHYISSIYPTSFTAGNFSNIEIPKEWSSTPK</sequence>
<accession>A0ACC2RLC8</accession>
<proteinExistence type="predicted"/>
<evidence type="ECO:0000313" key="2">
    <source>
        <dbReference type="Proteomes" id="UP001165960"/>
    </source>
</evidence>
<keyword evidence="2" id="KW-1185">Reference proteome</keyword>
<gene>
    <name evidence="1" type="primary">KEL2_1</name>
    <name evidence="1" type="ORF">DSO57_1010206</name>
</gene>
<protein>
    <submittedName>
        <fullName evidence="1">Negative regulator of mitotic exit</fullName>
    </submittedName>
</protein>
<dbReference type="EMBL" id="QTSX02007133">
    <property type="protein sequence ID" value="KAJ9050867.1"/>
    <property type="molecule type" value="Genomic_DNA"/>
</dbReference>
<name>A0ACC2RLC8_9FUNG</name>
<organism evidence="1 2">
    <name type="scientific">Entomophthora muscae</name>
    <dbReference type="NCBI Taxonomy" id="34485"/>
    <lineage>
        <taxon>Eukaryota</taxon>
        <taxon>Fungi</taxon>
        <taxon>Fungi incertae sedis</taxon>
        <taxon>Zoopagomycota</taxon>
        <taxon>Entomophthoromycotina</taxon>
        <taxon>Entomophthoromycetes</taxon>
        <taxon>Entomophthorales</taxon>
        <taxon>Entomophthoraceae</taxon>
        <taxon>Entomophthora</taxon>
    </lineage>
</organism>
<reference evidence="1" key="1">
    <citation type="submission" date="2022-04" db="EMBL/GenBank/DDBJ databases">
        <title>Genome of the entomopathogenic fungus Entomophthora muscae.</title>
        <authorList>
            <person name="Elya C."/>
            <person name="Lovett B.R."/>
            <person name="Lee E."/>
            <person name="Macias A.M."/>
            <person name="Hajek A.E."/>
            <person name="De Bivort B.L."/>
            <person name="Kasson M.T."/>
            <person name="De Fine Licht H.H."/>
            <person name="Stajich J.E."/>
        </authorList>
    </citation>
    <scope>NUCLEOTIDE SEQUENCE</scope>
    <source>
        <strain evidence="1">Berkeley</strain>
    </source>
</reference>
<dbReference type="Proteomes" id="UP001165960">
    <property type="component" value="Unassembled WGS sequence"/>
</dbReference>
<comment type="caution">
    <text evidence="1">The sequence shown here is derived from an EMBL/GenBank/DDBJ whole genome shotgun (WGS) entry which is preliminary data.</text>
</comment>
<evidence type="ECO:0000313" key="1">
    <source>
        <dbReference type="EMBL" id="KAJ9050867.1"/>
    </source>
</evidence>